<evidence type="ECO:0000256" key="3">
    <source>
        <dbReference type="ARBA" id="ARBA00022801"/>
    </source>
</evidence>
<keyword evidence="10" id="KW-1185">Reference proteome</keyword>
<dbReference type="SUPFAM" id="SSF48452">
    <property type="entry name" value="TPR-like"/>
    <property type="match status" value="1"/>
</dbReference>
<dbReference type="Gene3D" id="1.25.40.10">
    <property type="entry name" value="Tetratricopeptide repeat domain"/>
    <property type="match status" value="1"/>
</dbReference>
<feature type="chain" id="PRO_5041298840" description="Peptidase M48 domain-containing protein" evidence="7">
    <location>
        <begin position="21"/>
        <end position="378"/>
    </location>
</feature>
<sequence length="378" mass="40974">MRKSGLLLALPLLAGAGAAAQDPPAKPHAPALGSEEGGLRALCDREEAKLLQSPLLVRDPALTAYVQAVCCRLAGPLCPEVRVHILRTPYFNASMAPNGMMQVWTGLLLRCADEAQLATILGHEIAHYHLRHGLDQLRDAKSRSAFATLALMVPIAGPLASLGAVAGGFAYSRDHERAADAEGLERLAEAGYPAGEAPRVWSNLLEELKAEGGGDAAKRSRLFATHPPETERQRALEAAAARMAGADRDPGRAAFRAAIAPFRMGWMEDELKRRRYGESVALLTRLCGEDPQDGLARYFLGEACRLRDGDGDAERARRAYGEALELPGAPPEVHRALGRLHRRAGRMPEMRAAYARYLALRPDAEDAEMIKTYLKETP</sequence>
<keyword evidence="7" id="KW-0732">Signal</keyword>
<keyword evidence="3 6" id="KW-0378">Hydrolase</keyword>
<comment type="similarity">
    <text evidence="6">Belongs to the peptidase M48 family.</text>
</comment>
<protein>
    <recommendedName>
        <fullName evidence="8">Peptidase M48 domain-containing protein</fullName>
    </recommendedName>
</protein>
<comment type="cofactor">
    <cofactor evidence="6">
        <name>Zn(2+)</name>
        <dbReference type="ChEBI" id="CHEBI:29105"/>
    </cofactor>
    <text evidence="6">Binds 1 zinc ion per subunit.</text>
</comment>
<dbReference type="GO" id="GO:0016020">
    <property type="term" value="C:membrane"/>
    <property type="evidence" value="ECO:0007669"/>
    <property type="project" value="TreeGrafter"/>
</dbReference>
<keyword evidence="4 6" id="KW-0862">Zinc</keyword>
<dbReference type="Pfam" id="PF01435">
    <property type="entry name" value="Peptidase_M48"/>
    <property type="match status" value="1"/>
</dbReference>
<evidence type="ECO:0000256" key="4">
    <source>
        <dbReference type="ARBA" id="ARBA00022833"/>
    </source>
</evidence>
<keyword evidence="1 6" id="KW-0645">Protease</keyword>
<evidence type="ECO:0000256" key="1">
    <source>
        <dbReference type="ARBA" id="ARBA00022670"/>
    </source>
</evidence>
<evidence type="ECO:0000256" key="5">
    <source>
        <dbReference type="ARBA" id="ARBA00023049"/>
    </source>
</evidence>
<dbReference type="CDD" id="cd07324">
    <property type="entry name" value="M48C_Oma1-like"/>
    <property type="match status" value="1"/>
</dbReference>
<evidence type="ECO:0000256" key="2">
    <source>
        <dbReference type="ARBA" id="ARBA00022723"/>
    </source>
</evidence>
<dbReference type="AlphaFoldDB" id="A0AA48GVR2"/>
<dbReference type="PANTHER" id="PTHR22726:SF1">
    <property type="entry name" value="METALLOENDOPEPTIDASE OMA1, MITOCHONDRIAL"/>
    <property type="match status" value="1"/>
</dbReference>
<proteinExistence type="inferred from homology"/>
<dbReference type="PANTHER" id="PTHR22726">
    <property type="entry name" value="METALLOENDOPEPTIDASE OMA1"/>
    <property type="match status" value="1"/>
</dbReference>
<accession>A0AA48GVR2</accession>
<dbReference type="Proteomes" id="UP001228113">
    <property type="component" value="Chromosome"/>
</dbReference>
<dbReference type="EMBL" id="AP027081">
    <property type="protein sequence ID" value="BDU78699.1"/>
    <property type="molecule type" value="Genomic_DNA"/>
</dbReference>
<evidence type="ECO:0000313" key="10">
    <source>
        <dbReference type="Proteomes" id="UP001228113"/>
    </source>
</evidence>
<dbReference type="InterPro" id="IPR051156">
    <property type="entry name" value="Mito/Outer_Membr_Metalloprot"/>
</dbReference>
<evidence type="ECO:0000313" key="9">
    <source>
        <dbReference type="EMBL" id="BDU78699.1"/>
    </source>
</evidence>
<dbReference type="Gene3D" id="3.30.2010.10">
    <property type="entry name" value="Metalloproteases ('zincins'), catalytic domain"/>
    <property type="match status" value="1"/>
</dbReference>
<dbReference type="GO" id="GO:0046872">
    <property type="term" value="F:metal ion binding"/>
    <property type="evidence" value="ECO:0007669"/>
    <property type="project" value="UniProtKB-KW"/>
</dbReference>
<gene>
    <name evidence="9" type="ORF">METESE_36570</name>
</gene>
<feature type="domain" description="Peptidase M48" evidence="8">
    <location>
        <begin position="61"/>
        <end position="238"/>
    </location>
</feature>
<name>A0AA48GVR2_9BACT</name>
<dbReference type="GO" id="GO:0004222">
    <property type="term" value="F:metalloendopeptidase activity"/>
    <property type="evidence" value="ECO:0007669"/>
    <property type="project" value="InterPro"/>
</dbReference>
<reference evidence="9" key="1">
    <citation type="journal article" date="2023" name="Int. J. Syst. Evol. Microbiol.">
        <title>Mesoterricola silvestris gen. nov., sp. nov., Mesoterricola sediminis sp. nov., Geothrix oryzae sp. nov., Geothrix edaphica sp. nov., Geothrix rubra sp. nov., and Geothrix limicola sp. nov., six novel members of Acidobacteriota isolated from soils.</title>
        <authorList>
            <person name="Itoh H."/>
            <person name="Sugisawa Y."/>
            <person name="Mise K."/>
            <person name="Xu Z."/>
            <person name="Kuniyasu M."/>
            <person name="Ushijima N."/>
            <person name="Kawano K."/>
            <person name="Kobayashi E."/>
            <person name="Shiratori Y."/>
            <person name="Masuda Y."/>
            <person name="Senoo K."/>
        </authorList>
    </citation>
    <scope>NUCLEOTIDE SEQUENCE</scope>
    <source>
        <strain evidence="9">W786</strain>
    </source>
</reference>
<dbReference type="GO" id="GO:0051603">
    <property type="term" value="P:proteolysis involved in protein catabolic process"/>
    <property type="evidence" value="ECO:0007669"/>
    <property type="project" value="TreeGrafter"/>
</dbReference>
<keyword evidence="5 6" id="KW-0482">Metalloprotease</keyword>
<keyword evidence="2" id="KW-0479">Metal-binding</keyword>
<dbReference type="InterPro" id="IPR001915">
    <property type="entry name" value="Peptidase_M48"/>
</dbReference>
<dbReference type="KEGG" id="msea:METESE_36570"/>
<evidence type="ECO:0000259" key="8">
    <source>
        <dbReference type="Pfam" id="PF01435"/>
    </source>
</evidence>
<feature type="signal peptide" evidence="7">
    <location>
        <begin position="1"/>
        <end position="20"/>
    </location>
</feature>
<evidence type="ECO:0000256" key="6">
    <source>
        <dbReference type="RuleBase" id="RU003983"/>
    </source>
</evidence>
<organism evidence="9 10">
    <name type="scientific">Mesoterricola sediminis</name>
    <dbReference type="NCBI Taxonomy" id="2927980"/>
    <lineage>
        <taxon>Bacteria</taxon>
        <taxon>Pseudomonadati</taxon>
        <taxon>Acidobacteriota</taxon>
        <taxon>Holophagae</taxon>
        <taxon>Holophagales</taxon>
        <taxon>Holophagaceae</taxon>
        <taxon>Mesoterricola</taxon>
    </lineage>
</organism>
<dbReference type="InterPro" id="IPR011990">
    <property type="entry name" value="TPR-like_helical_dom_sf"/>
</dbReference>
<evidence type="ECO:0000256" key="7">
    <source>
        <dbReference type="SAM" id="SignalP"/>
    </source>
</evidence>